<feature type="region of interest" description="Disordered" evidence="4">
    <location>
        <begin position="193"/>
        <end position="218"/>
    </location>
</feature>
<evidence type="ECO:0000256" key="3">
    <source>
        <dbReference type="ARBA" id="ARBA00022833"/>
    </source>
</evidence>
<reference evidence="5" key="1">
    <citation type="submission" date="2019-08" db="EMBL/GenBank/DDBJ databases">
        <title>Reference gene set and small RNA set construction with multiple tissues from Davidia involucrata Baill.</title>
        <authorList>
            <person name="Yang H."/>
            <person name="Zhou C."/>
            <person name="Li G."/>
            <person name="Wang J."/>
            <person name="Gao P."/>
            <person name="Wang M."/>
            <person name="Wang R."/>
            <person name="Zhao Y."/>
        </authorList>
    </citation>
    <scope>NUCLEOTIDE SEQUENCE</scope>
    <source>
        <tissue evidence="5">Mixed with DoveR01_LX</tissue>
    </source>
</reference>
<keyword evidence="3" id="KW-0862">Zinc</keyword>
<evidence type="ECO:0000313" key="5">
    <source>
        <dbReference type="EMBL" id="MPA40883.1"/>
    </source>
</evidence>
<dbReference type="EC" id="2.3.2.27" evidence="5"/>
<name>A0A5B6ZCP2_DAVIN</name>
<dbReference type="Pfam" id="PF13920">
    <property type="entry name" value="zf-C3HC4_3"/>
    <property type="match status" value="1"/>
</dbReference>
<dbReference type="InterPro" id="IPR013083">
    <property type="entry name" value="Znf_RING/FYVE/PHD"/>
</dbReference>
<dbReference type="FunFam" id="1.10.1170.10:FF:000002">
    <property type="entry name" value="Baculoviral IAP repeat containing 7"/>
    <property type="match status" value="1"/>
</dbReference>
<dbReference type="PIRSF" id="PIRSF036836">
    <property type="entry name" value="RNase_bind_SBP1"/>
    <property type="match status" value="1"/>
</dbReference>
<dbReference type="FunFam" id="3.30.40.10:FF:000239">
    <property type="entry name" value="probable BOI-related E3 ubiquitin-protein ligase 2"/>
    <property type="match status" value="1"/>
</dbReference>
<sequence>MAIQAQVENFGFALAGSGSGSQDWMENGCGFNQFCFNFPSKDMQQQQQQLQNLQQNCVLQLPMNNCKSITFSRTIASQIENQTQEIDRFINLQNERLRLALQEQRKQQLTLLLKKYEPKTLILLKQKDEEIAKAVQRTKELEEFLRRVELENQTWQRMAKQNEAMVLSLNNTIEQVKENACFTNGVEDAESSCDVMNRGGTEDETGENRGHKNEEENEEQRTRKMVCRSCNFRSSCVIFLPCRHLCSCKACEGFLDSCPVCGMAKKASIEVLI</sequence>
<protein>
    <submittedName>
        <fullName evidence="5">Putative BOI-related E3 ubiquitin-protein ligase 2</fullName>
        <ecNumber evidence="5">2.3.2.27</ecNumber>
    </submittedName>
</protein>
<dbReference type="PANTHER" id="PTHR42647">
    <property type="entry name" value="SBP (S-RIBONUCLEASE BINDING PROTEIN) FAMILY PROTEIN"/>
    <property type="match status" value="1"/>
</dbReference>
<keyword evidence="5" id="KW-0012">Acyltransferase</keyword>
<keyword evidence="2" id="KW-0863">Zinc-finger</keyword>
<dbReference type="PANTHER" id="PTHR42647:SF22">
    <property type="entry name" value="BOI-RELATED E3 UBIQUITIN-PROTEIN LIGASE 2-RELATED"/>
    <property type="match status" value="1"/>
</dbReference>
<dbReference type="EMBL" id="GHES01010324">
    <property type="protein sequence ID" value="MPA40883.1"/>
    <property type="molecule type" value="Transcribed_RNA"/>
</dbReference>
<evidence type="ECO:0000256" key="4">
    <source>
        <dbReference type="SAM" id="MobiDB-lite"/>
    </source>
</evidence>
<dbReference type="GO" id="GO:0061630">
    <property type="term" value="F:ubiquitin protein ligase activity"/>
    <property type="evidence" value="ECO:0007669"/>
    <property type="project" value="UniProtKB-EC"/>
</dbReference>
<keyword evidence="5" id="KW-0808">Transferase</keyword>
<feature type="compositionally biased region" description="Basic and acidic residues" evidence="4">
    <location>
        <begin position="206"/>
        <end position="218"/>
    </location>
</feature>
<gene>
    <name evidence="5" type="ORF">Din_010324</name>
</gene>
<dbReference type="Gene3D" id="3.30.40.10">
    <property type="entry name" value="Zinc/RING finger domain, C3HC4 (zinc finger)"/>
    <property type="match status" value="1"/>
</dbReference>
<keyword evidence="1" id="KW-0479">Metal-binding</keyword>
<organism evidence="5">
    <name type="scientific">Davidia involucrata</name>
    <name type="common">Dove tree</name>
    <dbReference type="NCBI Taxonomy" id="16924"/>
    <lineage>
        <taxon>Eukaryota</taxon>
        <taxon>Viridiplantae</taxon>
        <taxon>Streptophyta</taxon>
        <taxon>Embryophyta</taxon>
        <taxon>Tracheophyta</taxon>
        <taxon>Spermatophyta</taxon>
        <taxon>Magnoliopsida</taxon>
        <taxon>eudicotyledons</taxon>
        <taxon>Gunneridae</taxon>
        <taxon>Pentapetalae</taxon>
        <taxon>asterids</taxon>
        <taxon>Cornales</taxon>
        <taxon>Nyssaceae</taxon>
        <taxon>Davidia</taxon>
    </lineage>
</organism>
<dbReference type="AlphaFoldDB" id="A0A5B6ZCP2"/>
<accession>A0A5B6ZCP2</accession>
<proteinExistence type="predicted"/>
<dbReference type="GO" id="GO:0008270">
    <property type="term" value="F:zinc ion binding"/>
    <property type="evidence" value="ECO:0007669"/>
    <property type="project" value="UniProtKB-KW"/>
</dbReference>
<evidence type="ECO:0000256" key="2">
    <source>
        <dbReference type="ARBA" id="ARBA00022771"/>
    </source>
</evidence>
<evidence type="ECO:0000256" key="1">
    <source>
        <dbReference type="ARBA" id="ARBA00022723"/>
    </source>
</evidence>